<keyword evidence="4" id="KW-1185">Reference proteome</keyword>
<proteinExistence type="inferred from homology"/>
<comment type="similarity">
    <text evidence="1">Belongs to the sulfatase family.</text>
</comment>
<accession>A0ABR1HC65</accession>
<feature type="domain" description="N-sulphoglucosamine sulphohydrolase C-terminal" evidence="2">
    <location>
        <begin position="22"/>
        <end position="95"/>
    </location>
</feature>
<evidence type="ECO:0000313" key="3">
    <source>
        <dbReference type="EMBL" id="KAK7418720.1"/>
    </source>
</evidence>
<dbReference type="PANTHER" id="PTHR43108:SF6">
    <property type="entry name" value="N-SULPHOGLUCOSAMINE SULPHOHYDROLASE"/>
    <property type="match status" value="1"/>
</dbReference>
<comment type="caution">
    <text evidence="3">The sequence shown here is derived from an EMBL/GenBank/DDBJ whole genome shotgun (WGS) entry which is preliminary data.</text>
</comment>
<dbReference type="PANTHER" id="PTHR43108">
    <property type="entry name" value="N-ACETYLGLUCOSAMINE-6-SULFATASE FAMILY MEMBER"/>
    <property type="match status" value="1"/>
</dbReference>
<dbReference type="Gene3D" id="3.40.720.10">
    <property type="entry name" value="Alkaline Phosphatase, subunit A"/>
    <property type="match status" value="1"/>
</dbReference>
<dbReference type="SUPFAM" id="SSF53649">
    <property type="entry name" value="Alkaline phosphatase-like"/>
    <property type="match status" value="1"/>
</dbReference>
<evidence type="ECO:0000256" key="1">
    <source>
        <dbReference type="ARBA" id="ARBA00008779"/>
    </source>
</evidence>
<dbReference type="InterPro" id="IPR032506">
    <property type="entry name" value="SGSH_C"/>
</dbReference>
<name>A0ABR1HC65_9HYPO</name>
<sequence>MLDCLDDEGLADDTIVIYTSDQGFLDEHGWFRQTLHMPFMIRYPREIAASSISKDIICNVDFAPAFLDFADARIPTYMQGVSFRPFVQGKTPASW</sequence>
<dbReference type="InterPro" id="IPR017850">
    <property type="entry name" value="Alkaline_phosphatase_core_sf"/>
</dbReference>
<reference evidence="3 4" key="1">
    <citation type="journal article" date="2025" name="Microbiol. Resour. Announc.">
        <title>Draft genome sequences for Neonectria magnoliae and Neonectria punicea, canker pathogens of Liriodendron tulipifera and Acer saccharum in West Virginia.</title>
        <authorList>
            <person name="Petronek H.M."/>
            <person name="Kasson M.T."/>
            <person name="Metheny A.M."/>
            <person name="Stauder C.M."/>
            <person name="Lovett B."/>
            <person name="Lynch S.C."/>
            <person name="Garnas J.R."/>
            <person name="Kasson L.R."/>
            <person name="Stajich J.E."/>
        </authorList>
    </citation>
    <scope>NUCLEOTIDE SEQUENCE [LARGE SCALE GENOMIC DNA]</scope>
    <source>
        <strain evidence="3 4">NRRL 64653</strain>
    </source>
</reference>
<evidence type="ECO:0000259" key="2">
    <source>
        <dbReference type="Pfam" id="PF16347"/>
    </source>
</evidence>
<gene>
    <name evidence="3" type="ORF">QQX98_003738</name>
</gene>
<organism evidence="3 4">
    <name type="scientific">Neonectria punicea</name>
    <dbReference type="NCBI Taxonomy" id="979145"/>
    <lineage>
        <taxon>Eukaryota</taxon>
        <taxon>Fungi</taxon>
        <taxon>Dikarya</taxon>
        <taxon>Ascomycota</taxon>
        <taxon>Pezizomycotina</taxon>
        <taxon>Sordariomycetes</taxon>
        <taxon>Hypocreomycetidae</taxon>
        <taxon>Hypocreales</taxon>
        <taxon>Nectriaceae</taxon>
        <taxon>Neonectria</taxon>
    </lineage>
</organism>
<dbReference type="Proteomes" id="UP001498476">
    <property type="component" value="Unassembled WGS sequence"/>
</dbReference>
<dbReference type="EMBL" id="JAZAVJ010000044">
    <property type="protein sequence ID" value="KAK7418720.1"/>
    <property type="molecule type" value="Genomic_DNA"/>
</dbReference>
<protein>
    <recommendedName>
        <fullName evidence="2">N-sulphoglucosamine sulphohydrolase C-terminal domain-containing protein</fullName>
    </recommendedName>
</protein>
<dbReference type="Pfam" id="PF16347">
    <property type="entry name" value="SGSH_C"/>
    <property type="match status" value="1"/>
</dbReference>
<evidence type="ECO:0000313" key="4">
    <source>
        <dbReference type="Proteomes" id="UP001498476"/>
    </source>
</evidence>